<reference evidence="4 6" key="2">
    <citation type="submission" date="2020-07" db="EMBL/GenBank/DDBJ databases">
        <title>Identification of Halomonas strains.</title>
        <authorList>
            <person name="Xiao Z."/>
            <person name="Shen J."/>
        </authorList>
    </citation>
    <scope>NUCLEOTIDE SEQUENCE [LARGE SCALE GENOMIC DNA]</scope>
    <source>
        <strain evidence="4 6">DSM 17331</strain>
    </source>
</reference>
<dbReference type="RefSeq" id="WP_181515669.1">
    <property type="nucleotide sequence ID" value="NZ_JABFUB010000017.1"/>
</dbReference>
<accession>A0A7V9W333</accession>
<dbReference type="InterPro" id="IPR035094">
    <property type="entry name" value="EgtD"/>
</dbReference>
<dbReference type="InterPro" id="IPR051128">
    <property type="entry name" value="EgtD_Methyltrsf_superfamily"/>
</dbReference>
<keyword evidence="7" id="KW-1185">Reference proteome</keyword>
<keyword evidence="1 4" id="KW-0489">Methyltransferase</keyword>
<dbReference type="GO" id="GO:0032259">
    <property type="term" value="P:methylation"/>
    <property type="evidence" value="ECO:0007669"/>
    <property type="project" value="UniProtKB-KW"/>
</dbReference>
<evidence type="ECO:0000256" key="2">
    <source>
        <dbReference type="ARBA" id="ARBA00022679"/>
    </source>
</evidence>
<dbReference type="InterPro" id="IPR019257">
    <property type="entry name" value="MeTrfase_dom"/>
</dbReference>
<dbReference type="GO" id="GO:0052706">
    <property type="term" value="F:L-histidine N(alpha)-methyltransferase activity"/>
    <property type="evidence" value="ECO:0007669"/>
    <property type="project" value="UniProtKB-EC"/>
</dbReference>
<comment type="caution">
    <text evidence="4">The sequence shown here is derived from an EMBL/GenBank/DDBJ whole genome shotgun (WGS) entry which is preliminary data.</text>
</comment>
<name>A0A7V9W333_9GAMM</name>
<dbReference type="PANTHER" id="PTHR43397">
    <property type="entry name" value="ERGOTHIONEINE BIOSYNTHESIS PROTEIN 1"/>
    <property type="match status" value="1"/>
</dbReference>
<feature type="domain" description="Histidine-specific methyltransferase SAM-dependent" evidence="3">
    <location>
        <begin position="20"/>
        <end position="317"/>
    </location>
</feature>
<evidence type="ECO:0000313" key="7">
    <source>
        <dbReference type="Proteomes" id="UP000814353"/>
    </source>
</evidence>
<dbReference type="Proteomes" id="UP000814353">
    <property type="component" value="Unassembled WGS sequence"/>
</dbReference>
<evidence type="ECO:0000313" key="6">
    <source>
        <dbReference type="Proteomes" id="UP000518091"/>
    </source>
</evidence>
<dbReference type="Pfam" id="PF10017">
    <property type="entry name" value="Methyltransf_33"/>
    <property type="match status" value="1"/>
</dbReference>
<dbReference type="EC" id="2.1.1.44" evidence="4"/>
<dbReference type="Proteomes" id="UP000518091">
    <property type="component" value="Unassembled WGS sequence"/>
</dbReference>
<reference evidence="5 7" key="1">
    <citation type="submission" date="2020-05" db="EMBL/GenBank/DDBJ databases">
        <title>Comparative genomic analysis of denitrifying bacteria from Halomonas genus.</title>
        <authorList>
            <person name="Wang L."/>
            <person name="Shao Z."/>
        </authorList>
    </citation>
    <scope>NUCLEOTIDE SEQUENCE [LARGE SCALE GENOMIC DNA]</scope>
    <source>
        <strain evidence="5 7">DSM 17331</strain>
    </source>
</reference>
<dbReference type="AlphaFoldDB" id="A0A7V9W333"/>
<evidence type="ECO:0000313" key="4">
    <source>
        <dbReference type="EMBL" id="MBA2780197.1"/>
    </source>
</evidence>
<evidence type="ECO:0000259" key="3">
    <source>
        <dbReference type="Pfam" id="PF10017"/>
    </source>
</evidence>
<gene>
    <name evidence="4" type="primary">egtD</name>
    <name evidence="4" type="ORF">H1D44_15000</name>
    <name evidence="5" type="ORF">HOP48_16550</name>
</gene>
<protein>
    <submittedName>
        <fullName evidence="4">L-histidine N(Alpha)-methyltransferase</fullName>
        <ecNumber evidence="4">2.1.1.44</ecNumber>
    </submittedName>
</protein>
<dbReference type="EMBL" id="JABFUB010000017">
    <property type="protein sequence ID" value="MCG6663147.1"/>
    <property type="molecule type" value="Genomic_DNA"/>
</dbReference>
<dbReference type="Gene3D" id="3.40.50.150">
    <property type="entry name" value="Vaccinia Virus protein VP39"/>
    <property type="match status" value="1"/>
</dbReference>
<organism evidence="4 6">
    <name type="scientific">Billgrantia kenyensis</name>
    <dbReference type="NCBI Taxonomy" id="321266"/>
    <lineage>
        <taxon>Bacteria</taxon>
        <taxon>Pseudomonadati</taxon>
        <taxon>Pseudomonadota</taxon>
        <taxon>Gammaproteobacteria</taxon>
        <taxon>Oceanospirillales</taxon>
        <taxon>Halomonadaceae</taxon>
        <taxon>Billgrantia</taxon>
    </lineage>
</organism>
<evidence type="ECO:0000256" key="1">
    <source>
        <dbReference type="ARBA" id="ARBA00022603"/>
    </source>
</evidence>
<sequence length="321" mass="35734">MQSRVRFHDQQTAEVAGSLHEELLAGLNATPKFTSPKFFYDRRGSELFDAICEQPEYYPTRTEESILRAAAAEIAEVVGRDATLIELGSGASRKIRLLLEALQPACYLGVDISRDFLLDSTRRLARDYPWLEVHAACADFSRPMAWPQGLSGERPVAFFPGSSIGNFTPEEAEAFLAGLHDLLPAGGGLLIGVDLIKEREILDAAYNDAAGVTAAFNLNLLERLRREFEAELEPASFRHRAFYNECDSRIEMHLVSLRDQAIRVAGESVEFEEGESLHTESSYKYSIDGFAELAGCAGFARRAHWTDRDGLFCIQYLESLA</sequence>
<keyword evidence="2 4" id="KW-0808">Transferase</keyword>
<dbReference type="InterPro" id="IPR017804">
    <property type="entry name" value="MeTrfase_EgtD-like"/>
</dbReference>
<evidence type="ECO:0000313" key="5">
    <source>
        <dbReference type="EMBL" id="MCG6663147.1"/>
    </source>
</evidence>
<dbReference type="SUPFAM" id="SSF53335">
    <property type="entry name" value="S-adenosyl-L-methionine-dependent methyltransferases"/>
    <property type="match status" value="1"/>
</dbReference>
<dbReference type="PANTHER" id="PTHR43397:SF1">
    <property type="entry name" value="ERGOTHIONEINE BIOSYNTHESIS PROTEIN 1"/>
    <property type="match status" value="1"/>
</dbReference>
<dbReference type="NCBIfam" id="TIGR03438">
    <property type="entry name" value="egtD_ergothio"/>
    <property type="match status" value="1"/>
</dbReference>
<dbReference type="InterPro" id="IPR029063">
    <property type="entry name" value="SAM-dependent_MTases_sf"/>
</dbReference>
<dbReference type="PIRSF" id="PIRSF018005">
    <property type="entry name" value="UCP018005"/>
    <property type="match status" value="1"/>
</dbReference>
<dbReference type="EMBL" id="JACEFT010000021">
    <property type="protein sequence ID" value="MBA2780197.1"/>
    <property type="molecule type" value="Genomic_DNA"/>
</dbReference>
<proteinExistence type="predicted"/>